<name>A0A368GMT9_ANCCA</name>
<organism evidence="4 5">
    <name type="scientific">Ancylostoma caninum</name>
    <name type="common">Dog hookworm</name>
    <dbReference type="NCBI Taxonomy" id="29170"/>
    <lineage>
        <taxon>Eukaryota</taxon>
        <taxon>Metazoa</taxon>
        <taxon>Ecdysozoa</taxon>
        <taxon>Nematoda</taxon>
        <taxon>Chromadorea</taxon>
        <taxon>Rhabditida</taxon>
        <taxon>Rhabditina</taxon>
        <taxon>Rhabditomorpha</taxon>
        <taxon>Strongyloidea</taxon>
        <taxon>Ancylostomatidae</taxon>
        <taxon>Ancylostomatinae</taxon>
        <taxon>Ancylostoma</taxon>
    </lineage>
</organism>
<evidence type="ECO:0000313" key="4">
    <source>
        <dbReference type="EMBL" id="RCN45693.1"/>
    </source>
</evidence>
<feature type="domain" description="SCP" evidence="3">
    <location>
        <begin position="32"/>
        <end position="182"/>
    </location>
</feature>
<dbReference type="SUPFAM" id="SSF55797">
    <property type="entry name" value="PR-1-like"/>
    <property type="match status" value="2"/>
</dbReference>
<evidence type="ECO:0000313" key="5">
    <source>
        <dbReference type="Proteomes" id="UP000252519"/>
    </source>
</evidence>
<evidence type="ECO:0000256" key="1">
    <source>
        <dbReference type="SAM" id="Coils"/>
    </source>
</evidence>
<sequence length="415" mass="45767">MQLLSAVVALFVVGEIVATIDYQCWNFKSTDEIREKYEKAINNLRAKIAKGEQDCKESKKCPQGKNIYKLNWDCLLENHAQKVVDKCNKDEAAPNGLGMVIEQVKLETCNANPLFKKTVEGWWNVVQNATTDSTNPLLNNAELKSFATLAHGAATRVGCAQKNCNGELFMACMVYKEGPAEGQPIYEVGPGCSSAQECDTYAGSKCNQGTKLCVAGENTMCKDQTNLSSDPIRKTFRDQHNKRRSAVAKGTVKMGNNRMCRTATQMWKLEYKCELEASAYKAAQGCSKSASNTQGVDEVWHVFDNAMNNLKDAANQTVDIWYKEIETGYMNQTTGSQNLWLPALNIPNFAKMVWDGHKEIGCAVVKCPSATKAVCHYSPATARYARPIYAMGGLTCNLCTKLSARCSEVGLCVKN</sequence>
<dbReference type="PANTHER" id="PTHR10334">
    <property type="entry name" value="CYSTEINE-RICH SECRETORY PROTEIN-RELATED"/>
    <property type="match status" value="1"/>
</dbReference>
<dbReference type="EMBL" id="JOJR01000095">
    <property type="protein sequence ID" value="RCN45693.1"/>
    <property type="molecule type" value="Genomic_DNA"/>
</dbReference>
<evidence type="ECO:0000256" key="2">
    <source>
        <dbReference type="SAM" id="SignalP"/>
    </source>
</evidence>
<dbReference type="InterPro" id="IPR035940">
    <property type="entry name" value="CAP_sf"/>
</dbReference>
<dbReference type="Pfam" id="PF00188">
    <property type="entry name" value="CAP"/>
    <property type="match status" value="2"/>
</dbReference>
<dbReference type="Proteomes" id="UP000252519">
    <property type="component" value="Unassembled WGS sequence"/>
</dbReference>
<gene>
    <name evidence="4" type="ORF">ANCCAN_08261</name>
</gene>
<dbReference type="OrthoDB" id="5847754at2759"/>
<accession>A0A368GMT9</accession>
<keyword evidence="2" id="KW-0732">Signal</keyword>
<dbReference type="Gene3D" id="3.40.33.10">
    <property type="entry name" value="CAP"/>
    <property type="match status" value="2"/>
</dbReference>
<feature type="chain" id="PRO_5016570809" evidence="2">
    <location>
        <begin position="19"/>
        <end position="415"/>
    </location>
</feature>
<protein>
    <submittedName>
        <fullName evidence="4">SCP-like protein</fullName>
    </submittedName>
</protein>
<dbReference type="SMART" id="SM00198">
    <property type="entry name" value="SCP"/>
    <property type="match status" value="2"/>
</dbReference>
<keyword evidence="5" id="KW-1185">Reference proteome</keyword>
<feature type="domain" description="SCP" evidence="3">
    <location>
        <begin position="231"/>
        <end position="385"/>
    </location>
</feature>
<proteinExistence type="predicted"/>
<dbReference type="CDD" id="cd05380">
    <property type="entry name" value="CAP_euk"/>
    <property type="match status" value="2"/>
</dbReference>
<dbReference type="InterPro" id="IPR001283">
    <property type="entry name" value="CRISP-related"/>
</dbReference>
<feature type="signal peptide" evidence="2">
    <location>
        <begin position="1"/>
        <end position="18"/>
    </location>
</feature>
<dbReference type="STRING" id="29170.A0A368GMT9"/>
<keyword evidence="1" id="KW-0175">Coiled coil</keyword>
<dbReference type="InterPro" id="IPR014044">
    <property type="entry name" value="CAP_dom"/>
</dbReference>
<evidence type="ECO:0000259" key="3">
    <source>
        <dbReference type="SMART" id="SM00198"/>
    </source>
</evidence>
<reference evidence="4 5" key="1">
    <citation type="submission" date="2014-10" db="EMBL/GenBank/DDBJ databases">
        <title>Draft genome of the hookworm Ancylostoma caninum.</title>
        <authorList>
            <person name="Mitreva M."/>
        </authorList>
    </citation>
    <scope>NUCLEOTIDE SEQUENCE [LARGE SCALE GENOMIC DNA]</scope>
    <source>
        <strain evidence="4 5">Baltimore</strain>
    </source>
</reference>
<feature type="coiled-coil region" evidence="1">
    <location>
        <begin position="27"/>
        <end position="54"/>
    </location>
</feature>
<dbReference type="AlphaFoldDB" id="A0A368GMT9"/>
<comment type="caution">
    <text evidence="4">The sequence shown here is derived from an EMBL/GenBank/DDBJ whole genome shotgun (WGS) entry which is preliminary data.</text>
</comment>